<dbReference type="EMBL" id="QGGG01000005">
    <property type="protein sequence ID" value="PWJ84571.1"/>
    <property type="molecule type" value="Genomic_DNA"/>
</dbReference>
<dbReference type="Proteomes" id="UP000245396">
    <property type="component" value="Unassembled WGS sequence"/>
</dbReference>
<dbReference type="PROSITE" id="PS50977">
    <property type="entry name" value="HTH_TETR_2"/>
    <property type="match status" value="1"/>
</dbReference>
<keyword evidence="7" id="KW-1185">Reference proteome</keyword>
<name>A0A316C4F6_PSESE</name>
<dbReference type="AlphaFoldDB" id="A0A316C4F6"/>
<dbReference type="Pfam" id="PF00440">
    <property type="entry name" value="TetR_N"/>
    <property type="match status" value="1"/>
</dbReference>
<feature type="DNA-binding region" description="H-T-H motif" evidence="4">
    <location>
        <begin position="32"/>
        <end position="51"/>
    </location>
</feature>
<dbReference type="PROSITE" id="PS01081">
    <property type="entry name" value="HTH_TETR_1"/>
    <property type="match status" value="1"/>
</dbReference>
<reference evidence="6 7" key="1">
    <citation type="submission" date="2018-05" db="EMBL/GenBank/DDBJ databases">
        <title>Genomic Encyclopedia of Type Strains, Phase IV (KMG-IV): sequencing the most valuable type-strain genomes for metagenomic binning, comparative biology and taxonomic classification.</title>
        <authorList>
            <person name="Goeker M."/>
        </authorList>
    </citation>
    <scope>NUCLEOTIDE SEQUENCE [LARGE SCALE GENOMIC DNA]</scope>
    <source>
        <strain evidence="6 7">DSM 6986</strain>
    </source>
</reference>
<evidence type="ECO:0000256" key="1">
    <source>
        <dbReference type="ARBA" id="ARBA00023015"/>
    </source>
</evidence>
<keyword evidence="3" id="KW-0804">Transcription</keyword>
<dbReference type="InterPro" id="IPR001647">
    <property type="entry name" value="HTH_TetR"/>
</dbReference>
<dbReference type="InterPro" id="IPR023772">
    <property type="entry name" value="DNA-bd_HTH_TetR-type_CS"/>
</dbReference>
<dbReference type="PANTHER" id="PTHR47506:SF1">
    <property type="entry name" value="HTH-TYPE TRANSCRIPTIONAL REGULATOR YJDC"/>
    <property type="match status" value="1"/>
</dbReference>
<organism evidence="6 7">
    <name type="scientific">Pseudaminobacter salicylatoxidans</name>
    <dbReference type="NCBI Taxonomy" id="93369"/>
    <lineage>
        <taxon>Bacteria</taxon>
        <taxon>Pseudomonadati</taxon>
        <taxon>Pseudomonadota</taxon>
        <taxon>Alphaproteobacteria</taxon>
        <taxon>Hyphomicrobiales</taxon>
        <taxon>Phyllobacteriaceae</taxon>
        <taxon>Pseudaminobacter</taxon>
    </lineage>
</organism>
<dbReference type="Gene3D" id="1.10.10.60">
    <property type="entry name" value="Homeodomain-like"/>
    <property type="match status" value="1"/>
</dbReference>
<dbReference type="OrthoDB" id="9795242at2"/>
<keyword evidence="1" id="KW-0805">Transcription regulation</keyword>
<dbReference type="Pfam" id="PF16925">
    <property type="entry name" value="TetR_C_13"/>
    <property type="match status" value="1"/>
</dbReference>
<protein>
    <submittedName>
        <fullName evidence="6">TetR family transcriptional regulator</fullName>
    </submittedName>
</protein>
<comment type="caution">
    <text evidence="6">The sequence shown here is derived from an EMBL/GenBank/DDBJ whole genome shotgun (WGS) entry which is preliminary data.</text>
</comment>
<evidence type="ECO:0000256" key="3">
    <source>
        <dbReference type="ARBA" id="ARBA00023163"/>
    </source>
</evidence>
<dbReference type="InterPro" id="IPR036271">
    <property type="entry name" value="Tet_transcr_reg_TetR-rel_C_sf"/>
</dbReference>
<evidence type="ECO:0000313" key="6">
    <source>
        <dbReference type="EMBL" id="PWJ84571.1"/>
    </source>
</evidence>
<proteinExistence type="predicted"/>
<evidence type="ECO:0000259" key="5">
    <source>
        <dbReference type="PROSITE" id="PS50977"/>
    </source>
</evidence>
<dbReference type="Gene3D" id="1.10.357.10">
    <property type="entry name" value="Tetracycline Repressor, domain 2"/>
    <property type="match status" value="1"/>
</dbReference>
<sequence>MATRGRPRTFDRTQALDRALMAFWRNGFEANSMNDLVEAMGINSPSIYAAFGSKEALFAEAVQHYETAYAHSLLRALNATVDAASGIEAMFNAAVELFTRSDTPGGCFMVSSVASNAPQSQEMAQTLLCLRQQRSQQISERLSGDIRNGRLRNDTPVQELSDLCAVLLQGLAQAARDGLEKERLTNLARHAGKLLSAWEIDRNIP</sequence>
<dbReference type="SUPFAM" id="SSF48498">
    <property type="entry name" value="Tetracyclin repressor-like, C-terminal domain"/>
    <property type="match status" value="1"/>
</dbReference>
<dbReference type="SUPFAM" id="SSF46689">
    <property type="entry name" value="Homeodomain-like"/>
    <property type="match status" value="1"/>
</dbReference>
<keyword evidence="2 4" id="KW-0238">DNA-binding</keyword>
<accession>A0A316C4F6</accession>
<dbReference type="GO" id="GO:0003677">
    <property type="term" value="F:DNA binding"/>
    <property type="evidence" value="ECO:0007669"/>
    <property type="project" value="UniProtKB-UniRule"/>
</dbReference>
<dbReference type="PANTHER" id="PTHR47506">
    <property type="entry name" value="TRANSCRIPTIONAL REGULATORY PROTEIN"/>
    <property type="match status" value="1"/>
</dbReference>
<feature type="domain" description="HTH tetR-type" evidence="5">
    <location>
        <begin position="9"/>
        <end position="69"/>
    </location>
</feature>
<evidence type="ECO:0000313" key="7">
    <source>
        <dbReference type="Proteomes" id="UP000245396"/>
    </source>
</evidence>
<dbReference type="InterPro" id="IPR011075">
    <property type="entry name" value="TetR_C"/>
</dbReference>
<dbReference type="RefSeq" id="WP_109612607.1">
    <property type="nucleotide sequence ID" value="NZ_QGGG01000005.1"/>
</dbReference>
<evidence type="ECO:0000256" key="2">
    <source>
        <dbReference type="ARBA" id="ARBA00023125"/>
    </source>
</evidence>
<evidence type="ECO:0000256" key="4">
    <source>
        <dbReference type="PROSITE-ProRule" id="PRU00335"/>
    </source>
</evidence>
<dbReference type="InterPro" id="IPR009057">
    <property type="entry name" value="Homeodomain-like_sf"/>
</dbReference>
<gene>
    <name evidence="6" type="ORF">C7441_105187</name>
</gene>